<dbReference type="SUPFAM" id="SSF53474">
    <property type="entry name" value="alpha/beta-Hydrolases"/>
    <property type="match status" value="1"/>
</dbReference>
<dbReference type="AlphaFoldDB" id="A0A1M4VNT2"/>
<dbReference type="InterPro" id="IPR053145">
    <property type="entry name" value="AB_hydrolase_Est10"/>
</dbReference>
<evidence type="ECO:0000313" key="3">
    <source>
        <dbReference type="Proteomes" id="UP000184462"/>
    </source>
</evidence>
<dbReference type="EMBL" id="FQTW01000004">
    <property type="protein sequence ID" value="SHE70704.1"/>
    <property type="molecule type" value="Genomic_DNA"/>
</dbReference>
<organism evidence="2 3">
    <name type="scientific">Psychroflexus salarius</name>
    <dbReference type="NCBI Taxonomy" id="1155689"/>
    <lineage>
        <taxon>Bacteria</taxon>
        <taxon>Pseudomonadati</taxon>
        <taxon>Bacteroidota</taxon>
        <taxon>Flavobacteriia</taxon>
        <taxon>Flavobacteriales</taxon>
        <taxon>Flavobacteriaceae</taxon>
        <taxon>Psychroflexus</taxon>
    </lineage>
</organism>
<dbReference type="GO" id="GO:0006508">
    <property type="term" value="P:proteolysis"/>
    <property type="evidence" value="ECO:0007669"/>
    <property type="project" value="InterPro"/>
</dbReference>
<dbReference type="Proteomes" id="UP000184462">
    <property type="component" value="Unassembled WGS sequence"/>
</dbReference>
<dbReference type="RefSeq" id="WP_073192858.1">
    <property type="nucleotide sequence ID" value="NZ_FQTW01000004.1"/>
</dbReference>
<evidence type="ECO:0000259" key="1">
    <source>
        <dbReference type="Pfam" id="PF00326"/>
    </source>
</evidence>
<evidence type="ECO:0000313" key="2">
    <source>
        <dbReference type="EMBL" id="SHE70704.1"/>
    </source>
</evidence>
<sequence length="281" mass="31842">MIQNTSLQITSESGLPILLDYTYDDAQTSHQVALFCHGYKGFKDWGAWHLIASEFAKNGIVFVKFNFSHYGGTPEQPTEFNNLEAFAEDNYTTQVQDVNTVINWAAQYFSQHPFINLNQLTLIGHSRGGGISVLVAAQNHLVDRLITWAAVSDFESRFPTGSAFEQWKTTGVYHAKNGRTNQLMPHYFQFFEDFKAHEPELHILNNAKTIKQPCLIIHGDQDEAVRLDHAKDLHQHINQSVLKVIPGANHVFGMKHPWDELHLPEKASTLAQLSINFVLES</sequence>
<protein>
    <submittedName>
        <fullName evidence="2">Prolyl oligopeptidase family protein</fullName>
    </submittedName>
</protein>
<dbReference type="STRING" id="1155689.SAMN05444278_104151"/>
<dbReference type="InterPro" id="IPR001375">
    <property type="entry name" value="Peptidase_S9_cat"/>
</dbReference>
<dbReference type="PANTHER" id="PTHR43265">
    <property type="entry name" value="ESTERASE ESTD"/>
    <property type="match status" value="1"/>
</dbReference>
<dbReference type="Pfam" id="PF00326">
    <property type="entry name" value="Peptidase_S9"/>
    <property type="match status" value="1"/>
</dbReference>
<dbReference type="GO" id="GO:0052689">
    <property type="term" value="F:carboxylic ester hydrolase activity"/>
    <property type="evidence" value="ECO:0007669"/>
    <property type="project" value="TreeGrafter"/>
</dbReference>
<accession>A0A1M4VNT2</accession>
<proteinExistence type="predicted"/>
<dbReference type="InterPro" id="IPR029058">
    <property type="entry name" value="AB_hydrolase_fold"/>
</dbReference>
<dbReference type="PANTHER" id="PTHR43265:SF1">
    <property type="entry name" value="ESTERASE ESTD"/>
    <property type="match status" value="1"/>
</dbReference>
<dbReference type="OrthoDB" id="9808543at2"/>
<dbReference type="Gene3D" id="3.40.50.1820">
    <property type="entry name" value="alpha/beta hydrolase"/>
    <property type="match status" value="1"/>
</dbReference>
<reference evidence="2 3" key="1">
    <citation type="submission" date="2016-11" db="EMBL/GenBank/DDBJ databases">
        <authorList>
            <person name="Jaros S."/>
            <person name="Januszkiewicz K."/>
            <person name="Wedrychowicz H."/>
        </authorList>
    </citation>
    <scope>NUCLEOTIDE SEQUENCE [LARGE SCALE GENOMIC DNA]</scope>
    <source>
        <strain evidence="2 3">DSM 25661</strain>
    </source>
</reference>
<name>A0A1M4VNT2_9FLAO</name>
<dbReference type="GO" id="GO:0008236">
    <property type="term" value="F:serine-type peptidase activity"/>
    <property type="evidence" value="ECO:0007669"/>
    <property type="project" value="InterPro"/>
</dbReference>
<keyword evidence="3" id="KW-1185">Reference proteome</keyword>
<feature type="domain" description="Peptidase S9 prolyl oligopeptidase catalytic" evidence="1">
    <location>
        <begin position="55"/>
        <end position="254"/>
    </location>
</feature>
<gene>
    <name evidence="2" type="ORF">SAMN05444278_104151</name>
</gene>